<dbReference type="InterPro" id="IPR029787">
    <property type="entry name" value="Nucleotide_cyclase"/>
</dbReference>
<evidence type="ECO:0000313" key="3">
    <source>
        <dbReference type="Proteomes" id="UP001157017"/>
    </source>
</evidence>
<dbReference type="InterPro" id="IPR000160">
    <property type="entry name" value="GGDEF_dom"/>
</dbReference>
<proteinExistence type="predicted"/>
<dbReference type="SMART" id="SM00267">
    <property type="entry name" value="GGDEF"/>
    <property type="match status" value="1"/>
</dbReference>
<dbReference type="InterPro" id="IPR043128">
    <property type="entry name" value="Rev_trsase/Diguanyl_cyclase"/>
</dbReference>
<reference evidence="3" key="1">
    <citation type="journal article" date="2019" name="Int. J. Syst. Evol. Microbiol.">
        <title>The Global Catalogue of Microorganisms (GCM) 10K type strain sequencing project: providing services to taxonomists for standard genome sequencing and annotation.</title>
        <authorList>
            <consortium name="The Broad Institute Genomics Platform"/>
            <consortium name="The Broad Institute Genome Sequencing Center for Infectious Disease"/>
            <person name="Wu L."/>
            <person name="Ma J."/>
        </authorList>
    </citation>
    <scope>NUCLEOTIDE SEQUENCE [LARGE SCALE GENOMIC DNA]</scope>
    <source>
        <strain evidence="3">NBRC 108730</strain>
    </source>
</reference>
<evidence type="ECO:0000259" key="1">
    <source>
        <dbReference type="PROSITE" id="PS50887"/>
    </source>
</evidence>
<sequence length="307" mass="32438">MRPARSPGEAPDPFTAMASGDRAVALAPVAIAAFDLALRCTSANPRFHDLAAGTLRGSLLGRRLRRLLPGVSRAEPTLLHAVAEGRLEGAEVRLTHAAGETWRALAFPLHVSPDGPSGVGLVAQDVTDDVAERAELLRRLRLDGLTGLLNQTAFAHLLRGTARPGGRRRDETEPAGAVLVLDLDHFKAVNDEHGHVVGDQVLVEVAHRLRAALRDGDTAARTGGDEFAVLSTGAGPLAAAALARRLEAAVGGPFETPDGATVEVSVAVGHARLRPPAVRALDALAAADRDMYASKRRLRPRRLEPLR</sequence>
<dbReference type="EMBL" id="BSUZ01000001">
    <property type="protein sequence ID" value="GMA84853.1"/>
    <property type="molecule type" value="Genomic_DNA"/>
</dbReference>
<evidence type="ECO:0000313" key="2">
    <source>
        <dbReference type="EMBL" id="GMA84853.1"/>
    </source>
</evidence>
<dbReference type="PANTHER" id="PTHR46663">
    <property type="entry name" value="DIGUANYLATE CYCLASE DGCT-RELATED"/>
    <property type="match status" value="1"/>
</dbReference>
<dbReference type="InterPro" id="IPR052163">
    <property type="entry name" value="DGC-Regulatory_Protein"/>
</dbReference>
<protein>
    <recommendedName>
        <fullName evidence="1">GGDEF domain-containing protein</fullName>
    </recommendedName>
</protein>
<organism evidence="2 3">
    <name type="scientific">Angustibacter aerolatus</name>
    <dbReference type="NCBI Taxonomy" id="1162965"/>
    <lineage>
        <taxon>Bacteria</taxon>
        <taxon>Bacillati</taxon>
        <taxon>Actinomycetota</taxon>
        <taxon>Actinomycetes</taxon>
        <taxon>Kineosporiales</taxon>
        <taxon>Kineosporiaceae</taxon>
    </lineage>
</organism>
<dbReference type="InterPro" id="IPR035965">
    <property type="entry name" value="PAS-like_dom_sf"/>
</dbReference>
<keyword evidence="3" id="KW-1185">Reference proteome</keyword>
<feature type="domain" description="GGDEF" evidence="1">
    <location>
        <begin position="174"/>
        <end position="307"/>
    </location>
</feature>
<dbReference type="NCBIfam" id="TIGR00254">
    <property type="entry name" value="GGDEF"/>
    <property type="match status" value="1"/>
</dbReference>
<dbReference type="SUPFAM" id="SSF55785">
    <property type="entry name" value="PYP-like sensor domain (PAS domain)"/>
    <property type="match status" value="1"/>
</dbReference>
<dbReference type="SUPFAM" id="SSF55073">
    <property type="entry name" value="Nucleotide cyclase"/>
    <property type="match status" value="1"/>
</dbReference>
<dbReference type="CDD" id="cd01949">
    <property type="entry name" value="GGDEF"/>
    <property type="match status" value="1"/>
</dbReference>
<dbReference type="Gene3D" id="3.30.450.20">
    <property type="entry name" value="PAS domain"/>
    <property type="match status" value="1"/>
</dbReference>
<comment type="caution">
    <text evidence="2">The sequence shown here is derived from an EMBL/GenBank/DDBJ whole genome shotgun (WGS) entry which is preliminary data.</text>
</comment>
<dbReference type="Pfam" id="PF08448">
    <property type="entry name" value="PAS_4"/>
    <property type="match status" value="1"/>
</dbReference>
<gene>
    <name evidence="2" type="ORF">GCM10025868_01030</name>
</gene>
<dbReference type="PROSITE" id="PS50887">
    <property type="entry name" value="GGDEF"/>
    <property type="match status" value="1"/>
</dbReference>
<dbReference type="PANTHER" id="PTHR46663:SF4">
    <property type="entry name" value="DIGUANYLATE CYCLASE DGCT-RELATED"/>
    <property type="match status" value="1"/>
</dbReference>
<dbReference type="Proteomes" id="UP001157017">
    <property type="component" value="Unassembled WGS sequence"/>
</dbReference>
<accession>A0ABQ6J9J4</accession>
<name>A0ABQ6J9J4_9ACTN</name>
<dbReference type="Gene3D" id="3.30.70.270">
    <property type="match status" value="1"/>
</dbReference>
<dbReference type="Pfam" id="PF00990">
    <property type="entry name" value="GGDEF"/>
    <property type="match status" value="1"/>
</dbReference>
<dbReference type="InterPro" id="IPR013656">
    <property type="entry name" value="PAS_4"/>
</dbReference>